<dbReference type="EMBL" id="JACIDU010000026">
    <property type="protein sequence ID" value="MBB4105652.1"/>
    <property type="molecule type" value="Genomic_DNA"/>
</dbReference>
<keyword evidence="3" id="KW-1185">Reference proteome</keyword>
<name>A0A7W6P396_9HYPH</name>
<sequence length="105" mass="11956">MAEEKDKDEKRVYDRYDLTPEEARQDHWDMLRFLAINALFGMGIGVVLAASLLFFDIGGLWTHLVRARHPFVSALLLFVPLALTFGSVVVGTAVMTMPYKRKKEL</sequence>
<accession>A0A7W6P396</accession>
<evidence type="ECO:0000256" key="1">
    <source>
        <dbReference type="SAM" id="Phobius"/>
    </source>
</evidence>
<feature type="transmembrane region" description="Helical" evidence="1">
    <location>
        <begin position="33"/>
        <end position="55"/>
    </location>
</feature>
<keyword evidence="1" id="KW-1133">Transmembrane helix</keyword>
<comment type="caution">
    <text evidence="2">The sequence shown here is derived from an EMBL/GenBank/DDBJ whole genome shotgun (WGS) entry which is preliminary data.</text>
</comment>
<dbReference type="RefSeq" id="WP_183795327.1">
    <property type="nucleotide sequence ID" value="NZ_JACIDU010000026.1"/>
</dbReference>
<keyword evidence="1" id="KW-0472">Membrane</keyword>
<gene>
    <name evidence="2" type="ORF">GGQ66_004239</name>
</gene>
<organism evidence="2 3">
    <name type="scientific">Allorhizobium borbori</name>
    <dbReference type="NCBI Taxonomy" id="485907"/>
    <lineage>
        <taxon>Bacteria</taxon>
        <taxon>Pseudomonadati</taxon>
        <taxon>Pseudomonadota</taxon>
        <taxon>Alphaproteobacteria</taxon>
        <taxon>Hyphomicrobiales</taxon>
        <taxon>Rhizobiaceae</taxon>
        <taxon>Rhizobium/Agrobacterium group</taxon>
        <taxon>Allorhizobium</taxon>
    </lineage>
</organism>
<protein>
    <submittedName>
        <fullName evidence="2">Uncharacterized protein</fullName>
    </submittedName>
</protein>
<feature type="transmembrane region" description="Helical" evidence="1">
    <location>
        <begin position="75"/>
        <end position="99"/>
    </location>
</feature>
<dbReference type="AlphaFoldDB" id="A0A7W6P396"/>
<reference evidence="2 3" key="1">
    <citation type="submission" date="2020-08" db="EMBL/GenBank/DDBJ databases">
        <title>Genomic Encyclopedia of Type Strains, Phase IV (KMG-IV): sequencing the most valuable type-strain genomes for metagenomic binning, comparative biology and taxonomic classification.</title>
        <authorList>
            <person name="Goeker M."/>
        </authorList>
    </citation>
    <scope>NUCLEOTIDE SEQUENCE [LARGE SCALE GENOMIC DNA]</scope>
    <source>
        <strain evidence="2 3">DSM 26385</strain>
    </source>
</reference>
<proteinExistence type="predicted"/>
<keyword evidence="1" id="KW-0812">Transmembrane</keyword>
<evidence type="ECO:0000313" key="2">
    <source>
        <dbReference type="EMBL" id="MBB4105652.1"/>
    </source>
</evidence>
<dbReference type="Proteomes" id="UP000584824">
    <property type="component" value="Unassembled WGS sequence"/>
</dbReference>
<evidence type="ECO:0000313" key="3">
    <source>
        <dbReference type="Proteomes" id="UP000584824"/>
    </source>
</evidence>